<keyword evidence="6" id="KW-1185">Reference proteome</keyword>
<dbReference type="Proteomes" id="UP000017836">
    <property type="component" value="Unassembled WGS sequence"/>
</dbReference>
<dbReference type="OMA" id="HKHREND"/>
<comment type="similarity">
    <text evidence="2">Belongs to the TAC family.</text>
</comment>
<dbReference type="PANTHER" id="PTHR38366">
    <property type="entry name" value="NAD-DEPENDENT PROTEIN DEACETYLASE HST1-LIKE PROTEIN"/>
    <property type="match status" value="1"/>
</dbReference>
<feature type="region of interest" description="Disordered" evidence="4">
    <location>
        <begin position="160"/>
        <end position="189"/>
    </location>
</feature>
<organism evidence="5 6">
    <name type="scientific">Amborella trichopoda</name>
    <dbReference type="NCBI Taxonomy" id="13333"/>
    <lineage>
        <taxon>Eukaryota</taxon>
        <taxon>Viridiplantae</taxon>
        <taxon>Streptophyta</taxon>
        <taxon>Embryophyta</taxon>
        <taxon>Tracheophyta</taxon>
        <taxon>Spermatophyta</taxon>
        <taxon>Magnoliopsida</taxon>
        <taxon>Amborellales</taxon>
        <taxon>Amborellaceae</taxon>
        <taxon>Amborella</taxon>
    </lineage>
</organism>
<dbReference type="PANTHER" id="PTHR38366:SF1">
    <property type="entry name" value="PROTEIN TILLER ANGLE CONTROL 1"/>
    <property type="match status" value="1"/>
</dbReference>
<dbReference type="EMBL" id="KI392798">
    <property type="protein sequence ID" value="ERN10711.1"/>
    <property type="molecule type" value="Genomic_DNA"/>
</dbReference>
<evidence type="ECO:0000313" key="5">
    <source>
        <dbReference type="EMBL" id="ERN10711.1"/>
    </source>
</evidence>
<accession>W1PSP8</accession>
<evidence type="ECO:0000313" key="6">
    <source>
        <dbReference type="Proteomes" id="UP000017836"/>
    </source>
</evidence>
<evidence type="ECO:0000256" key="4">
    <source>
        <dbReference type="SAM" id="MobiDB-lite"/>
    </source>
</evidence>
<keyword evidence="1" id="KW-0341">Growth regulation</keyword>
<name>W1PSP8_AMBTC</name>
<evidence type="ECO:0000256" key="3">
    <source>
        <dbReference type="ARBA" id="ARBA00026138"/>
    </source>
</evidence>
<dbReference type="HOGENOM" id="CLU_970901_0_0_1"/>
<protein>
    <recommendedName>
        <fullName evidence="3">Protein TILLER ANGLE CONTROL 1</fullName>
    </recommendedName>
</protein>
<sequence length="287" mass="31951">MKVRCFNVHGIFNWVHWKFRQNMDRGVVEDTKGEPEGDKEQLLSEERSLVEVLNGWHHGILTIGTFGLDPVNQLEPEFEPQDPNSELGDVIVVEPSEGIAEVLDLNSKIVMKGEAEDTFEAEKSMGSPETEIVGLEREDGQAKVKEGRERTTLADLFSWDDQVRGGGQGSKEESAGEVHTGKKKGGSRAKHGLSFAKKLIKWKGEESGRCTKLHKLISRALKKKIHPELETCVEVREMKISSNEANMAMHENGLDDESNEAKSLLNGDPHYEVQSLYASVPSVMVMA</sequence>
<proteinExistence type="inferred from homology"/>
<dbReference type="AlphaFoldDB" id="W1PSP8"/>
<feature type="compositionally biased region" description="Basic and acidic residues" evidence="4">
    <location>
        <begin position="170"/>
        <end position="180"/>
    </location>
</feature>
<dbReference type="Gramene" id="ERN10711">
    <property type="protein sequence ID" value="ERN10711"/>
    <property type="gene ID" value="AMTR_s00027p00066710"/>
</dbReference>
<evidence type="ECO:0000256" key="1">
    <source>
        <dbReference type="ARBA" id="ARBA00022604"/>
    </source>
</evidence>
<gene>
    <name evidence="5" type="ORF">AMTR_s00027p00066710</name>
</gene>
<dbReference type="GO" id="GO:0001763">
    <property type="term" value="P:morphogenesis of a branching structure"/>
    <property type="evidence" value="ECO:0007669"/>
    <property type="project" value="InterPro"/>
</dbReference>
<reference evidence="6" key="1">
    <citation type="journal article" date="2013" name="Science">
        <title>The Amborella genome and the evolution of flowering plants.</title>
        <authorList>
            <consortium name="Amborella Genome Project"/>
        </authorList>
    </citation>
    <scope>NUCLEOTIDE SEQUENCE [LARGE SCALE GENOMIC DNA]</scope>
</reference>
<dbReference type="InterPro" id="IPR044989">
    <property type="entry name" value="TAC1"/>
</dbReference>
<dbReference type="OrthoDB" id="1922866at2759"/>
<evidence type="ECO:0000256" key="2">
    <source>
        <dbReference type="ARBA" id="ARBA00025796"/>
    </source>
</evidence>